<keyword evidence="1" id="KW-0812">Transmembrane</keyword>
<feature type="transmembrane region" description="Helical" evidence="1">
    <location>
        <begin position="70"/>
        <end position="89"/>
    </location>
</feature>
<dbReference type="AlphaFoldDB" id="A0A151TUZ2"/>
<evidence type="ECO:0000256" key="1">
    <source>
        <dbReference type="SAM" id="Phobius"/>
    </source>
</evidence>
<accession>A0A151TUZ2</accession>
<sequence>MWNCTNCIWSCEFMEFSVPAFRLENALSVGAKMVRPWFELLSCELTRSATCVALRSLMKVVNWPAFSRTWVMLVGPAGAGATWAEFFWMKMLRMRGRRKWNSFVAISLRRLRKSKIFVTSGREGVLRYILSRG</sequence>
<dbReference type="Gramene" id="C.cajan_09822.t">
    <property type="protein sequence ID" value="C.cajan_09822.t.cds1"/>
    <property type="gene ID" value="C.cajan_09822"/>
</dbReference>
<organism evidence="2 3">
    <name type="scientific">Cajanus cajan</name>
    <name type="common">Pigeon pea</name>
    <name type="synonym">Cajanus indicus</name>
    <dbReference type="NCBI Taxonomy" id="3821"/>
    <lineage>
        <taxon>Eukaryota</taxon>
        <taxon>Viridiplantae</taxon>
        <taxon>Streptophyta</taxon>
        <taxon>Embryophyta</taxon>
        <taxon>Tracheophyta</taxon>
        <taxon>Spermatophyta</taxon>
        <taxon>Magnoliopsida</taxon>
        <taxon>eudicotyledons</taxon>
        <taxon>Gunneridae</taxon>
        <taxon>Pentapetalae</taxon>
        <taxon>rosids</taxon>
        <taxon>fabids</taxon>
        <taxon>Fabales</taxon>
        <taxon>Fabaceae</taxon>
        <taxon>Papilionoideae</taxon>
        <taxon>50 kb inversion clade</taxon>
        <taxon>NPAAA clade</taxon>
        <taxon>indigoferoid/millettioid clade</taxon>
        <taxon>Phaseoleae</taxon>
        <taxon>Cajanus</taxon>
    </lineage>
</organism>
<reference evidence="2 3" key="1">
    <citation type="journal article" date="2012" name="Nat. Biotechnol.">
        <title>Draft genome sequence of pigeonpea (Cajanus cajan), an orphan legume crop of resource-poor farmers.</title>
        <authorList>
            <person name="Varshney R.K."/>
            <person name="Chen W."/>
            <person name="Li Y."/>
            <person name="Bharti A.K."/>
            <person name="Saxena R.K."/>
            <person name="Schlueter J.A."/>
            <person name="Donoghue M.T."/>
            <person name="Azam S."/>
            <person name="Fan G."/>
            <person name="Whaley A.M."/>
            <person name="Farmer A.D."/>
            <person name="Sheridan J."/>
            <person name="Iwata A."/>
            <person name="Tuteja R."/>
            <person name="Penmetsa R.V."/>
            <person name="Wu W."/>
            <person name="Upadhyaya H.D."/>
            <person name="Yang S.P."/>
            <person name="Shah T."/>
            <person name="Saxena K.B."/>
            <person name="Michael T."/>
            <person name="McCombie W.R."/>
            <person name="Yang B."/>
            <person name="Zhang G."/>
            <person name="Yang H."/>
            <person name="Wang J."/>
            <person name="Spillane C."/>
            <person name="Cook D.R."/>
            <person name="May G.D."/>
            <person name="Xu X."/>
            <person name="Jackson S.A."/>
        </authorList>
    </citation>
    <scope>NUCLEOTIDE SEQUENCE [LARGE SCALE GENOMIC DNA]</scope>
    <source>
        <strain evidence="3">cv. Asha</strain>
    </source>
</reference>
<keyword evidence="3" id="KW-1185">Reference proteome</keyword>
<protein>
    <submittedName>
        <fullName evidence="2">Uncharacterized protein</fullName>
    </submittedName>
</protein>
<dbReference type="Proteomes" id="UP000075243">
    <property type="component" value="Chromosome 3"/>
</dbReference>
<evidence type="ECO:0000313" key="2">
    <source>
        <dbReference type="EMBL" id="KYP70865.1"/>
    </source>
</evidence>
<keyword evidence="1" id="KW-0472">Membrane</keyword>
<keyword evidence="1" id="KW-1133">Transmembrane helix</keyword>
<dbReference type="EMBL" id="CM003605">
    <property type="protein sequence ID" value="KYP70865.1"/>
    <property type="molecule type" value="Genomic_DNA"/>
</dbReference>
<gene>
    <name evidence="2" type="ORF">KK1_010102</name>
</gene>
<evidence type="ECO:0000313" key="3">
    <source>
        <dbReference type="Proteomes" id="UP000075243"/>
    </source>
</evidence>
<name>A0A151TUZ2_CAJCA</name>
<proteinExistence type="predicted"/>